<keyword evidence="4" id="KW-1185">Reference proteome</keyword>
<protein>
    <recommendedName>
        <fullName evidence="2">Response regulatory domain-containing protein</fullName>
    </recommendedName>
</protein>
<dbReference type="SUPFAM" id="SSF52172">
    <property type="entry name" value="CheY-like"/>
    <property type="match status" value="1"/>
</dbReference>
<dbReference type="CDD" id="cd17557">
    <property type="entry name" value="REC_Rcp-like"/>
    <property type="match status" value="1"/>
</dbReference>
<comment type="caution">
    <text evidence="3">The sequence shown here is derived from an EMBL/GenBank/DDBJ whole genome shotgun (WGS) entry which is preliminary data.</text>
</comment>
<organism evidence="3 4">
    <name type="scientific">Desulfuribacillus alkaliarsenatis</name>
    <dbReference type="NCBI Taxonomy" id="766136"/>
    <lineage>
        <taxon>Bacteria</taxon>
        <taxon>Bacillati</taxon>
        <taxon>Bacillota</taxon>
        <taxon>Desulfuribacillia</taxon>
        <taxon>Desulfuribacillales</taxon>
        <taxon>Desulfuribacillaceae</taxon>
        <taxon>Desulfuribacillus</taxon>
    </lineage>
</organism>
<sequence length="137" mass="15221">MAYKTILLVEDNPDEEVLMVRALRKNNIIDKIIIARDGAEAIKAIESEDRIDVVFLDLNLPVMGGMDVLSYVRSKSGLNNIPIVILSSSKEDADITRSYQLGANSYVNKPIDFSDFTSTVKSLGAYWLNINRLPSEG</sequence>
<keyword evidence="1" id="KW-0597">Phosphoprotein</keyword>
<dbReference type="InterPro" id="IPR052893">
    <property type="entry name" value="TCS_response_regulator"/>
</dbReference>
<feature type="domain" description="Response regulatory" evidence="2">
    <location>
        <begin position="5"/>
        <end position="124"/>
    </location>
</feature>
<dbReference type="Gene3D" id="3.40.50.2300">
    <property type="match status" value="1"/>
</dbReference>
<evidence type="ECO:0000313" key="4">
    <source>
        <dbReference type="Proteomes" id="UP000094296"/>
    </source>
</evidence>
<dbReference type="Pfam" id="PF00072">
    <property type="entry name" value="Response_reg"/>
    <property type="match status" value="1"/>
</dbReference>
<evidence type="ECO:0000256" key="1">
    <source>
        <dbReference type="PROSITE-ProRule" id="PRU00169"/>
    </source>
</evidence>
<dbReference type="Proteomes" id="UP000094296">
    <property type="component" value="Unassembled WGS sequence"/>
</dbReference>
<dbReference type="STRING" id="766136.BHF68_12320"/>
<name>A0A1E5FYH5_9FIRM</name>
<accession>A0A1E5FYH5</accession>
<evidence type="ECO:0000313" key="3">
    <source>
        <dbReference type="EMBL" id="OEF95622.1"/>
    </source>
</evidence>
<dbReference type="RefSeq" id="WP_069644435.1">
    <property type="nucleotide sequence ID" value="NZ_MIJE01000036.1"/>
</dbReference>
<dbReference type="AlphaFoldDB" id="A0A1E5FYH5"/>
<feature type="modified residue" description="4-aspartylphosphate" evidence="1">
    <location>
        <position position="57"/>
    </location>
</feature>
<evidence type="ECO:0000259" key="2">
    <source>
        <dbReference type="PROSITE" id="PS50110"/>
    </source>
</evidence>
<dbReference type="PANTHER" id="PTHR44520:SF1">
    <property type="entry name" value="TWO-COMPONENT SYSTEM REGULATORY PROTEIN"/>
    <property type="match status" value="1"/>
</dbReference>
<dbReference type="PROSITE" id="PS50110">
    <property type="entry name" value="RESPONSE_REGULATORY"/>
    <property type="match status" value="1"/>
</dbReference>
<proteinExistence type="predicted"/>
<reference evidence="3 4" key="1">
    <citation type="submission" date="2016-09" db="EMBL/GenBank/DDBJ databases">
        <title>Draft genome sequence for the type strain of Desulfuribacillus alkaliarsenatis AHT28, an obligately anaerobic, sulfidogenic bacterium isolated from Russian soda lake sediments.</title>
        <authorList>
            <person name="Abin C.A."/>
            <person name="Hollibaugh J.T."/>
        </authorList>
    </citation>
    <scope>NUCLEOTIDE SEQUENCE [LARGE SCALE GENOMIC DNA]</scope>
    <source>
        <strain evidence="3 4">AHT28</strain>
    </source>
</reference>
<dbReference type="SMART" id="SM00448">
    <property type="entry name" value="REC"/>
    <property type="match status" value="1"/>
</dbReference>
<gene>
    <name evidence="3" type="ORF">BHF68_12320</name>
</gene>
<dbReference type="OrthoDB" id="9800897at2"/>
<dbReference type="InterPro" id="IPR011006">
    <property type="entry name" value="CheY-like_superfamily"/>
</dbReference>
<dbReference type="GO" id="GO:0000160">
    <property type="term" value="P:phosphorelay signal transduction system"/>
    <property type="evidence" value="ECO:0007669"/>
    <property type="project" value="InterPro"/>
</dbReference>
<dbReference type="InterPro" id="IPR001789">
    <property type="entry name" value="Sig_transdc_resp-reg_receiver"/>
</dbReference>
<dbReference type="PANTHER" id="PTHR44520">
    <property type="entry name" value="RESPONSE REGULATOR RCP1-RELATED"/>
    <property type="match status" value="1"/>
</dbReference>
<dbReference type="EMBL" id="MIJE01000036">
    <property type="protein sequence ID" value="OEF95622.1"/>
    <property type="molecule type" value="Genomic_DNA"/>
</dbReference>